<dbReference type="Pfam" id="PF01590">
    <property type="entry name" value="GAF"/>
    <property type="match status" value="1"/>
</dbReference>
<name>A0A418W2R2_9PROT</name>
<evidence type="ECO:0000256" key="8">
    <source>
        <dbReference type="ARBA" id="ARBA00023012"/>
    </source>
</evidence>
<dbReference type="SUPFAM" id="SSF55781">
    <property type="entry name" value="GAF domain-like"/>
    <property type="match status" value="1"/>
</dbReference>
<dbReference type="PANTHER" id="PTHR44936:SF9">
    <property type="entry name" value="SENSOR PROTEIN CREC"/>
    <property type="match status" value="1"/>
</dbReference>
<dbReference type="InterPro" id="IPR003018">
    <property type="entry name" value="GAF"/>
</dbReference>
<dbReference type="SMART" id="SM00065">
    <property type="entry name" value="GAF"/>
    <property type="match status" value="1"/>
</dbReference>
<evidence type="ECO:0000313" key="13">
    <source>
        <dbReference type="Proteomes" id="UP000283458"/>
    </source>
</evidence>
<dbReference type="GO" id="GO:0000155">
    <property type="term" value="F:phosphorelay sensor kinase activity"/>
    <property type="evidence" value="ECO:0007669"/>
    <property type="project" value="InterPro"/>
</dbReference>
<keyword evidence="10" id="KW-1133">Transmembrane helix</keyword>
<dbReference type="PANTHER" id="PTHR44936">
    <property type="entry name" value="SENSOR PROTEIN CREC"/>
    <property type="match status" value="1"/>
</dbReference>
<dbReference type="InterPro" id="IPR050980">
    <property type="entry name" value="2C_sensor_his_kinase"/>
</dbReference>
<dbReference type="SUPFAM" id="SSF55874">
    <property type="entry name" value="ATPase domain of HSP90 chaperone/DNA topoisomerase II/histidine kinase"/>
    <property type="match status" value="1"/>
</dbReference>
<evidence type="ECO:0000256" key="2">
    <source>
        <dbReference type="ARBA" id="ARBA00004651"/>
    </source>
</evidence>
<dbReference type="InterPro" id="IPR003661">
    <property type="entry name" value="HisK_dim/P_dom"/>
</dbReference>
<dbReference type="SUPFAM" id="SSF47384">
    <property type="entry name" value="Homodimeric domain of signal transducing histidine kinase"/>
    <property type="match status" value="1"/>
</dbReference>
<dbReference type="NCBIfam" id="TIGR02916">
    <property type="entry name" value="PEP_his_kin"/>
    <property type="match status" value="1"/>
</dbReference>
<dbReference type="EMBL" id="QYUL01000001">
    <property type="protein sequence ID" value="RJF84327.1"/>
    <property type="molecule type" value="Genomic_DNA"/>
</dbReference>
<dbReference type="InterPro" id="IPR003594">
    <property type="entry name" value="HATPase_dom"/>
</dbReference>
<dbReference type="InterPro" id="IPR029016">
    <property type="entry name" value="GAF-like_dom_sf"/>
</dbReference>
<feature type="transmembrane region" description="Helical" evidence="10">
    <location>
        <begin position="106"/>
        <end position="131"/>
    </location>
</feature>
<dbReference type="InterPro" id="IPR036097">
    <property type="entry name" value="HisK_dim/P_sf"/>
</dbReference>
<keyword evidence="10" id="KW-0472">Membrane</keyword>
<gene>
    <name evidence="12" type="primary">prsK</name>
    <name evidence="12" type="ORF">D3877_07125</name>
</gene>
<comment type="subcellular location">
    <subcellularLocation>
        <location evidence="2">Cell membrane</location>
        <topology evidence="2">Multi-pass membrane protein</topology>
    </subcellularLocation>
</comment>
<keyword evidence="9" id="KW-0843">Virulence</keyword>
<dbReference type="InterPro" id="IPR014265">
    <property type="entry name" value="XrtA/PrsK"/>
</dbReference>
<evidence type="ECO:0000256" key="9">
    <source>
        <dbReference type="ARBA" id="ARBA00023026"/>
    </source>
</evidence>
<evidence type="ECO:0000256" key="7">
    <source>
        <dbReference type="ARBA" id="ARBA00022777"/>
    </source>
</evidence>
<organism evidence="12 13">
    <name type="scientific">Azospirillum cavernae</name>
    <dbReference type="NCBI Taxonomy" id="2320860"/>
    <lineage>
        <taxon>Bacteria</taxon>
        <taxon>Pseudomonadati</taxon>
        <taxon>Pseudomonadota</taxon>
        <taxon>Alphaproteobacteria</taxon>
        <taxon>Rhodospirillales</taxon>
        <taxon>Azospirillaceae</taxon>
        <taxon>Azospirillum</taxon>
    </lineage>
</organism>
<feature type="transmembrane region" description="Helical" evidence="10">
    <location>
        <begin position="137"/>
        <end position="155"/>
    </location>
</feature>
<feature type="transmembrane region" description="Helical" evidence="10">
    <location>
        <begin position="167"/>
        <end position="190"/>
    </location>
</feature>
<keyword evidence="13" id="KW-1185">Reference proteome</keyword>
<accession>A0A418W2R2</accession>
<dbReference type="PRINTS" id="PR00344">
    <property type="entry name" value="BCTRLSENSOR"/>
</dbReference>
<evidence type="ECO:0000256" key="1">
    <source>
        <dbReference type="ARBA" id="ARBA00000085"/>
    </source>
</evidence>
<keyword evidence="5" id="KW-0597">Phosphoprotein</keyword>
<reference evidence="12 13" key="1">
    <citation type="submission" date="2018-09" db="EMBL/GenBank/DDBJ databases">
        <authorList>
            <person name="Zhu H."/>
        </authorList>
    </citation>
    <scope>NUCLEOTIDE SEQUENCE [LARGE SCALE GENOMIC DNA]</scope>
    <source>
        <strain evidence="12 13">K2W22B-5</strain>
    </source>
</reference>
<dbReference type="InterPro" id="IPR036890">
    <property type="entry name" value="HATPase_C_sf"/>
</dbReference>
<feature type="transmembrane region" description="Helical" evidence="10">
    <location>
        <begin position="6"/>
        <end position="25"/>
    </location>
</feature>
<proteinExistence type="predicted"/>
<dbReference type="CDD" id="cd00082">
    <property type="entry name" value="HisKA"/>
    <property type="match status" value="1"/>
</dbReference>
<feature type="transmembrane region" description="Helical" evidence="10">
    <location>
        <begin position="265"/>
        <end position="286"/>
    </location>
</feature>
<dbReference type="RefSeq" id="WP_119829970.1">
    <property type="nucleotide sequence ID" value="NZ_QYUL01000001.1"/>
</dbReference>
<dbReference type="GO" id="GO:0005886">
    <property type="term" value="C:plasma membrane"/>
    <property type="evidence" value="ECO:0007669"/>
    <property type="project" value="UniProtKB-SubCell"/>
</dbReference>
<dbReference type="Gene3D" id="3.30.450.40">
    <property type="match status" value="1"/>
</dbReference>
<dbReference type="Gene3D" id="3.30.565.10">
    <property type="entry name" value="Histidine kinase-like ATPase, C-terminal domain"/>
    <property type="match status" value="1"/>
</dbReference>
<comment type="caution">
    <text evidence="12">The sequence shown here is derived from an EMBL/GenBank/DDBJ whole genome shotgun (WGS) entry which is preliminary data.</text>
</comment>
<keyword evidence="7 12" id="KW-0418">Kinase</keyword>
<feature type="transmembrane region" description="Helical" evidence="10">
    <location>
        <begin position="37"/>
        <end position="55"/>
    </location>
</feature>
<evidence type="ECO:0000259" key="11">
    <source>
        <dbReference type="PROSITE" id="PS50109"/>
    </source>
</evidence>
<keyword evidence="6 12" id="KW-0808">Transferase</keyword>
<dbReference type="AlphaFoldDB" id="A0A418W2R2"/>
<protein>
    <recommendedName>
        <fullName evidence="3">histidine kinase</fullName>
        <ecNumber evidence="3">2.7.13.3</ecNumber>
    </recommendedName>
</protein>
<evidence type="ECO:0000256" key="10">
    <source>
        <dbReference type="SAM" id="Phobius"/>
    </source>
</evidence>
<dbReference type="SMART" id="SM00387">
    <property type="entry name" value="HATPase_c"/>
    <property type="match status" value="1"/>
</dbReference>
<evidence type="ECO:0000256" key="3">
    <source>
        <dbReference type="ARBA" id="ARBA00012438"/>
    </source>
</evidence>
<feature type="transmembrane region" description="Helical" evidence="10">
    <location>
        <begin position="75"/>
        <end position="94"/>
    </location>
</feature>
<keyword evidence="10" id="KW-0812">Transmembrane</keyword>
<dbReference type="Pfam" id="PF02518">
    <property type="entry name" value="HATPase_c"/>
    <property type="match status" value="1"/>
</dbReference>
<dbReference type="CDD" id="cd00075">
    <property type="entry name" value="HATPase"/>
    <property type="match status" value="1"/>
</dbReference>
<evidence type="ECO:0000256" key="4">
    <source>
        <dbReference type="ARBA" id="ARBA00022475"/>
    </source>
</evidence>
<dbReference type="PROSITE" id="PS50109">
    <property type="entry name" value="HIS_KIN"/>
    <property type="match status" value="1"/>
</dbReference>
<dbReference type="Proteomes" id="UP000283458">
    <property type="component" value="Unassembled WGS sequence"/>
</dbReference>
<keyword evidence="8" id="KW-0902">Two-component regulatory system</keyword>
<dbReference type="EC" id="2.7.13.3" evidence="3"/>
<sequence>MFDAISNVSYGLCAIAYASLALLIGARRGAVPWRWPVLAACLATGLWAAAVLGWLTGFAPPLLPQLAESVRNACWIFLLLALLGGIDRLGAVGARRLSAQRLLTPLVVLAVVLDVVTLAAAPVFAGLGWLLIPLDQLVALVIPVLGLLILENLFRNSGPSGRWGLKHACLGLGTIFAFDFILSADALLLSRVTPDFLAARGLVTALTALPVAVSLTRTASWTRKRDIDINASRGGVFFTAALTVCGVYLLAMAAAGFYIREIGGRWGLTLQIVFVVGGLALLAAALGSGTLKSHFTALVQRHFFTVKYDYRNEWLRFVRVLSSTMPLKLSERLARTLAEMIDSPGGALWVRQRGDHAFVLGAAWNYRGVCPSVGRESALIGFLEKTGAIIEIDADRPPSPRGSEAALPDWITGHPQVWLVIPLIFGGEILGFLALDHARRRRRLDWEDRDLLTTTATHAASYLAQELAADALSEAQRFEEFNRRFAFVAHDIKTVVGQMSLMLENSRRFGDNPDFQKDMADTVRNSVARMTALLAQLAEKRRPPEHGAAAGLAAVDVSALLAGVAERWSSVRPGGLSLAPSAIALRAVANADALIGALDLLIDNAFAAAGPGAAVLLRLSRSGSQAVVEVEDNGPGMDRDFLSAELFRPLRSTKPDGFGIGAYQTRHVIQDMGGRLEVDSAPGRGTTMRVLLPLVADAAVSAPEIPASATLARVGGLAR</sequence>
<dbReference type="OrthoDB" id="9785691at2"/>
<evidence type="ECO:0000313" key="12">
    <source>
        <dbReference type="EMBL" id="RJF84327.1"/>
    </source>
</evidence>
<feature type="transmembrane region" description="Helical" evidence="10">
    <location>
        <begin position="236"/>
        <end position="259"/>
    </location>
</feature>
<feature type="transmembrane region" description="Helical" evidence="10">
    <location>
        <begin position="196"/>
        <end position="215"/>
    </location>
</feature>
<evidence type="ECO:0000256" key="6">
    <source>
        <dbReference type="ARBA" id="ARBA00022679"/>
    </source>
</evidence>
<dbReference type="InterPro" id="IPR005467">
    <property type="entry name" value="His_kinase_dom"/>
</dbReference>
<comment type="catalytic activity">
    <reaction evidence="1">
        <text>ATP + protein L-histidine = ADP + protein N-phospho-L-histidine.</text>
        <dbReference type="EC" id="2.7.13.3"/>
    </reaction>
</comment>
<evidence type="ECO:0000256" key="5">
    <source>
        <dbReference type="ARBA" id="ARBA00022553"/>
    </source>
</evidence>
<dbReference type="InterPro" id="IPR004358">
    <property type="entry name" value="Sig_transdc_His_kin-like_C"/>
</dbReference>
<feature type="domain" description="Histidine kinase" evidence="11">
    <location>
        <begin position="487"/>
        <end position="696"/>
    </location>
</feature>
<feature type="transmembrane region" description="Helical" evidence="10">
    <location>
        <begin position="417"/>
        <end position="435"/>
    </location>
</feature>
<keyword evidence="4" id="KW-1003">Cell membrane</keyword>